<dbReference type="InterPro" id="IPR036390">
    <property type="entry name" value="WH_DNA-bd_sf"/>
</dbReference>
<evidence type="ECO:0000256" key="3">
    <source>
        <dbReference type="ARBA" id="ARBA00023163"/>
    </source>
</evidence>
<dbReference type="GO" id="GO:0003700">
    <property type="term" value="F:DNA-binding transcription factor activity"/>
    <property type="evidence" value="ECO:0007669"/>
    <property type="project" value="InterPro"/>
</dbReference>
<dbReference type="SUPFAM" id="SSF48008">
    <property type="entry name" value="GntR ligand-binding domain-like"/>
    <property type="match status" value="1"/>
</dbReference>
<dbReference type="InterPro" id="IPR000524">
    <property type="entry name" value="Tscrpt_reg_HTH_GntR"/>
</dbReference>
<dbReference type="Gene3D" id="1.20.120.530">
    <property type="entry name" value="GntR ligand-binding domain-like"/>
    <property type="match status" value="1"/>
</dbReference>
<dbReference type="GO" id="GO:0003677">
    <property type="term" value="F:DNA binding"/>
    <property type="evidence" value="ECO:0007669"/>
    <property type="project" value="UniProtKB-KW"/>
</dbReference>
<organism evidence="6 7">
    <name type="scientific">Streptomyces spongiae</name>
    <dbReference type="NCBI Taxonomy" id="565072"/>
    <lineage>
        <taxon>Bacteria</taxon>
        <taxon>Bacillati</taxon>
        <taxon>Actinomycetota</taxon>
        <taxon>Actinomycetes</taxon>
        <taxon>Kitasatosporales</taxon>
        <taxon>Streptomycetaceae</taxon>
        <taxon>Streptomyces</taxon>
    </lineage>
</organism>
<evidence type="ECO:0000256" key="4">
    <source>
        <dbReference type="SAM" id="MobiDB-lite"/>
    </source>
</evidence>
<dbReference type="PANTHER" id="PTHR43537:SF5">
    <property type="entry name" value="UXU OPERON TRANSCRIPTIONAL REGULATOR"/>
    <property type="match status" value="1"/>
</dbReference>
<evidence type="ECO:0000256" key="2">
    <source>
        <dbReference type="ARBA" id="ARBA00023125"/>
    </source>
</evidence>
<dbReference type="SUPFAM" id="SSF46785">
    <property type="entry name" value="Winged helix' DNA-binding domain"/>
    <property type="match status" value="1"/>
</dbReference>
<gene>
    <name evidence="6" type="ORF">FNH08_00215</name>
</gene>
<evidence type="ECO:0000313" key="7">
    <source>
        <dbReference type="Proteomes" id="UP000400924"/>
    </source>
</evidence>
<dbReference type="Pfam" id="PF00392">
    <property type="entry name" value="GntR"/>
    <property type="match status" value="1"/>
</dbReference>
<dbReference type="SMART" id="SM00345">
    <property type="entry name" value="HTH_GNTR"/>
    <property type="match status" value="1"/>
</dbReference>
<proteinExistence type="predicted"/>
<evidence type="ECO:0000313" key="6">
    <source>
        <dbReference type="EMBL" id="MPY55667.1"/>
    </source>
</evidence>
<dbReference type="PROSITE" id="PS50949">
    <property type="entry name" value="HTH_GNTR"/>
    <property type="match status" value="1"/>
</dbReference>
<dbReference type="CDD" id="cd07377">
    <property type="entry name" value="WHTH_GntR"/>
    <property type="match status" value="1"/>
</dbReference>
<evidence type="ECO:0000259" key="5">
    <source>
        <dbReference type="PROSITE" id="PS50949"/>
    </source>
</evidence>
<sequence>MALDQPRRQGATAVRPGVDGRGYRPHRTVRSASSRVRTSSRTRRPVHPCGNSHNCGSRASCCSGGPAAAPPSDTSLAAPCNVVCRLTKMASCRRGPMTLSDRELDAVSLGEAAYLRIRADIVSCQLAPGERLTERRLAADTGFGVSPIRDALTRLDHEGLVRTLPRKGYQVKPLTIKAVDDLFNFWAVLGPEVARRGVVGATDEQLDRIMACGAEIASLTKEQGRTRETTRRTVEIIDQMFTILAQATRNDYMISTCARLSAEMTRVWILVIDSELLDYGEPLDPLGRWKGNFLLRDGDKFAEFARHYIEQSHNRVLRTLARWPSVVATEVVPLRKTTPQ</sequence>
<dbReference type="EMBL" id="VJZC01000001">
    <property type="protein sequence ID" value="MPY55667.1"/>
    <property type="molecule type" value="Genomic_DNA"/>
</dbReference>
<dbReference type="AlphaFoldDB" id="A0A5N8X8J1"/>
<evidence type="ECO:0000256" key="1">
    <source>
        <dbReference type="ARBA" id="ARBA00023015"/>
    </source>
</evidence>
<keyword evidence="3" id="KW-0804">Transcription</keyword>
<dbReference type="InterPro" id="IPR036388">
    <property type="entry name" value="WH-like_DNA-bd_sf"/>
</dbReference>
<dbReference type="Proteomes" id="UP000400924">
    <property type="component" value="Unassembled WGS sequence"/>
</dbReference>
<dbReference type="PANTHER" id="PTHR43537">
    <property type="entry name" value="TRANSCRIPTIONAL REGULATOR, GNTR FAMILY"/>
    <property type="match status" value="1"/>
</dbReference>
<feature type="domain" description="HTH gntR-type" evidence="5">
    <location>
        <begin position="107"/>
        <end position="174"/>
    </location>
</feature>
<protein>
    <submittedName>
        <fullName evidence="6">GntR family transcriptional regulator</fullName>
    </submittedName>
</protein>
<accession>A0A5N8X8J1</accession>
<name>A0A5N8X8J1_9ACTN</name>
<keyword evidence="2" id="KW-0238">DNA-binding</keyword>
<dbReference type="InterPro" id="IPR008920">
    <property type="entry name" value="TF_FadR/GntR_C"/>
</dbReference>
<dbReference type="OrthoDB" id="8680240at2"/>
<reference evidence="6 7" key="1">
    <citation type="submission" date="2019-07" db="EMBL/GenBank/DDBJ databases">
        <title>New species of Amycolatopsis and Streptomyces.</title>
        <authorList>
            <person name="Duangmal K."/>
            <person name="Teo W.F.A."/>
            <person name="Lipun K."/>
        </authorList>
    </citation>
    <scope>NUCLEOTIDE SEQUENCE [LARGE SCALE GENOMIC DNA]</scope>
    <source>
        <strain evidence="6 7">NBRC 106415</strain>
    </source>
</reference>
<dbReference type="Gene3D" id="1.10.10.10">
    <property type="entry name" value="Winged helix-like DNA-binding domain superfamily/Winged helix DNA-binding domain"/>
    <property type="match status" value="1"/>
</dbReference>
<keyword evidence="7" id="KW-1185">Reference proteome</keyword>
<keyword evidence="1" id="KW-0805">Transcription regulation</keyword>
<feature type="region of interest" description="Disordered" evidence="4">
    <location>
        <begin position="1"/>
        <end position="53"/>
    </location>
</feature>
<comment type="caution">
    <text evidence="6">The sequence shown here is derived from an EMBL/GenBank/DDBJ whole genome shotgun (WGS) entry which is preliminary data.</text>
</comment>